<sequence>MEEMKYKNYDIELIRSRRKTIAIEIHPDLSIRVRAPLRMPQYRIMEFLEEKEHWIDLHLEKMRQRQESNADQTSRISISEEEIKQLTELAKEVIPQRVAFFAAQMGVNYGRITIRNQKTRWGSCSQAGNLNFNCRLMKMPPEVLDYVVVHELCHRKQMNHSRAFWEEVEKVLPDYRVTRQWLKQNGR</sequence>
<dbReference type="Proteomes" id="UP000657421">
    <property type="component" value="Unassembled WGS sequence"/>
</dbReference>
<reference evidence="2 3" key="1">
    <citation type="submission" date="2020-08" db="EMBL/GenBank/DDBJ databases">
        <title>Genome public.</title>
        <authorList>
            <person name="Liu C."/>
            <person name="Sun Q."/>
        </authorList>
    </citation>
    <scope>NUCLEOTIDE SEQUENCE [LARGE SCALE GENOMIC DNA]</scope>
    <source>
        <strain evidence="2 3">NSJ-46</strain>
    </source>
</reference>
<dbReference type="InterPro" id="IPR053136">
    <property type="entry name" value="UTP_pyrophosphatase-like"/>
</dbReference>
<dbReference type="EMBL" id="JACRSZ010000007">
    <property type="protein sequence ID" value="MBC8573018.1"/>
    <property type="molecule type" value="Genomic_DNA"/>
</dbReference>
<dbReference type="Pfam" id="PF01863">
    <property type="entry name" value="YgjP-like"/>
    <property type="match status" value="2"/>
</dbReference>
<gene>
    <name evidence="2" type="ORF">H8716_07980</name>
</gene>
<accession>A0ABR7N9E1</accession>
<keyword evidence="3" id="KW-1185">Reference proteome</keyword>
<evidence type="ECO:0000313" key="2">
    <source>
        <dbReference type="EMBL" id="MBC8573018.1"/>
    </source>
</evidence>
<comment type="caution">
    <text evidence="2">The sequence shown here is derived from an EMBL/GenBank/DDBJ whole genome shotgun (WGS) entry which is preliminary data.</text>
</comment>
<protein>
    <submittedName>
        <fullName evidence="2">M48 family metallopeptidase</fullName>
    </submittedName>
</protein>
<dbReference type="Gene3D" id="3.30.2010.10">
    <property type="entry name" value="Metalloproteases ('zincins'), catalytic domain"/>
    <property type="match status" value="1"/>
</dbReference>
<feature type="domain" description="YgjP-like metallopeptidase" evidence="1">
    <location>
        <begin position="19"/>
        <end position="76"/>
    </location>
</feature>
<dbReference type="CDD" id="cd07344">
    <property type="entry name" value="M48_yhfN_like"/>
    <property type="match status" value="1"/>
</dbReference>
<evidence type="ECO:0000313" key="3">
    <source>
        <dbReference type="Proteomes" id="UP000657421"/>
    </source>
</evidence>
<organism evidence="2 3">
    <name type="scientific">Jingyaoa shaoxingensis</name>
    <dbReference type="NCBI Taxonomy" id="2763671"/>
    <lineage>
        <taxon>Bacteria</taxon>
        <taxon>Bacillati</taxon>
        <taxon>Bacillota</taxon>
        <taxon>Clostridia</taxon>
        <taxon>Lachnospirales</taxon>
        <taxon>Lachnospiraceae</taxon>
        <taxon>Jingyaoa</taxon>
    </lineage>
</organism>
<dbReference type="InterPro" id="IPR002725">
    <property type="entry name" value="YgjP-like_metallopeptidase"/>
</dbReference>
<dbReference type="PANTHER" id="PTHR30399">
    <property type="entry name" value="UNCHARACTERIZED PROTEIN YGJP"/>
    <property type="match status" value="1"/>
</dbReference>
<evidence type="ECO:0000259" key="1">
    <source>
        <dbReference type="Pfam" id="PF01863"/>
    </source>
</evidence>
<proteinExistence type="predicted"/>
<feature type="domain" description="YgjP-like metallopeptidase" evidence="1">
    <location>
        <begin position="86"/>
        <end position="185"/>
    </location>
</feature>
<name>A0ABR7N9E1_9FIRM</name>
<dbReference type="PANTHER" id="PTHR30399:SF1">
    <property type="entry name" value="UTP PYROPHOSPHATASE"/>
    <property type="match status" value="1"/>
</dbReference>